<proteinExistence type="inferred from homology"/>
<reference evidence="3" key="1">
    <citation type="submission" date="2021-03" db="EMBL/GenBank/DDBJ databases">
        <title>Comparative genomics and phylogenomic investigation of the class Geoglossomycetes provide insights into ecological specialization and systematics.</title>
        <authorList>
            <person name="Melie T."/>
            <person name="Pirro S."/>
            <person name="Miller A.N."/>
            <person name="Quandt A."/>
        </authorList>
    </citation>
    <scope>NUCLEOTIDE SEQUENCE</scope>
    <source>
        <strain evidence="3">CAQ_001_2017</strain>
    </source>
</reference>
<dbReference type="InterPro" id="IPR012338">
    <property type="entry name" value="Beta-lactam/transpept-like"/>
</dbReference>
<name>A0A9P8L3B5_9PEZI</name>
<dbReference type="SUPFAM" id="SSF56601">
    <property type="entry name" value="beta-lactamase/transpeptidase-like"/>
    <property type="match status" value="1"/>
</dbReference>
<organism evidence="3 4">
    <name type="scientific">Trichoglossum hirsutum</name>
    <dbReference type="NCBI Taxonomy" id="265104"/>
    <lineage>
        <taxon>Eukaryota</taxon>
        <taxon>Fungi</taxon>
        <taxon>Dikarya</taxon>
        <taxon>Ascomycota</taxon>
        <taxon>Pezizomycotina</taxon>
        <taxon>Geoglossomycetes</taxon>
        <taxon>Geoglossales</taxon>
        <taxon>Geoglossaceae</taxon>
        <taxon>Trichoglossum</taxon>
    </lineage>
</organism>
<evidence type="ECO:0000259" key="2">
    <source>
        <dbReference type="Pfam" id="PF00144"/>
    </source>
</evidence>
<comment type="similarity">
    <text evidence="1">Belongs to the peptidase S12 family.</text>
</comment>
<dbReference type="Proteomes" id="UP000750711">
    <property type="component" value="Unassembled WGS sequence"/>
</dbReference>
<sequence length="524" mass="58358">MAGTNLCMIHLEMVPKDAQRRTYRDGELSDDLDNIVFPWGSLTKMVVIVALSVIIDELAVSNLSENERFKSLRGAWDRPFVECFNKVSKARMSNLLYNVKVGELATHYRGIPPINHIIMAPDGTPLMSNDDFLAVASHLAADAYGQSEAHSSRWNYSNGNAILIGMFIEAAYGKPLPKVVEELVFRRFGMRSAYMGTKHDPDAALPHEASGGETVPIESPQTLSDPLCIAAMGVRSNANDIATFFRSIVTTFPDEPGGDLRPTIMSCLLGRRVNMEGGRYYPCGVFTTLDTTIPGLQSLNRLTSPESSSYVLGSKQPGNKPVEVCYSTGRINGFEACTYIIPSFRTFLIVQANTSGRVDACDHISRLILQSSFDLRPSSGPRVDIPAMVKQGVEEGVELLAEFTQSQSVHDDDSAIPSNHLVGTYTHDRYRQTFLVTEREGKLWVRWQGSRIAEGHPVQSGEMQLLRVTAHLVRMKVRFNVDRLDAWRDLDFRVSRDGNRQVVSLCRENPYIENNSITYVRSPD</sequence>
<evidence type="ECO:0000313" key="4">
    <source>
        <dbReference type="Proteomes" id="UP000750711"/>
    </source>
</evidence>
<accession>A0A9P8L3B5</accession>
<dbReference type="Gene3D" id="3.40.710.10">
    <property type="entry name" value="DD-peptidase/beta-lactamase superfamily"/>
    <property type="match status" value="1"/>
</dbReference>
<keyword evidence="4" id="KW-1185">Reference proteome</keyword>
<comment type="caution">
    <text evidence="3">The sequence shown here is derived from an EMBL/GenBank/DDBJ whole genome shotgun (WGS) entry which is preliminary data.</text>
</comment>
<dbReference type="InterPro" id="IPR001466">
    <property type="entry name" value="Beta-lactam-related"/>
</dbReference>
<dbReference type="PANTHER" id="PTHR46825:SF14">
    <property type="entry name" value="BETA-LACTAMASE-RELATED DOMAIN-CONTAINING PROTEIN"/>
    <property type="match status" value="1"/>
</dbReference>
<dbReference type="PANTHER" id="PTHR46825">
    <property type="entry name" value="D-ALANYL-D-ALANINE-CARBOXYPEPTIDASE/ENDOPEPTIDASE AMPH"/>
    <property type="match status" value="1"/>
</dbReference>
<dbReference type="AlphaFoldDB" id="A0A9P8L3B5"/>
<evidence type="ECO:0000256" key="1">
    <source>
        <dbReference type="ARBA" id="ARBA00038215"/>
    </source>
</evidence>
<dbReference type="InterPro" id="IPR050491">
    <property type="entry name" value="AmpC-like"/>
</dbReference>
<gene>
    <name evidence="3" type="ORF">GP486_006844</name>
</gene>
<feature type="domain" description="Beta-lactamase-related" evidence="2">
    <location>
        <begin position="36"/>
        <end position="252"/>
    </location>
</feature>
<dbReference type="Pfam" id="PF00144">
    <property type="entry name" value="Beta-lactamase"/>
    <property type="match status" value="1"/>
</dbReference>
<evidence type="ECO:0000313" key="3">
    <source>
        <dbReference type="EMBL" id="KAH0552958.1"/>
    </source>
</evidence>
<dbReference type="EMBL" id="JAGHQM010001680">
    <property type="protein sequence ID" value="KAH0552958.1"/>
    <property type="molecule type" value="Genomic_DNA"/>
</dbReference>
<protein>
    <recommendedName>
        <fullName evidence="2">Beta-lactamase-related domain-containing protein</fullName>
    </recommendedName>
</protein>